<reference evidence="2" key="1">
    <citation type="submission" date="2023-08" db="EMBL/GenBank/DDBJ databases">
        <title>Rhodospirillaceae gen. nov., a novel taxon isolated from the Yangtze River Yuezi River estuary sludge.</title>
        <authorList>
            <person name="Ruan L."/>
        </authorList>
    </citation>
    <scope>NUCLEOTIDE SEQUENCE [LARGE SCALE GENOMIC DNA]</scope>
    <source>
        <strain evidence="2">R-7</strain>
    </source>
</reference>
<dbReference type="EMBL" id="JAUYVI010000009">
    <property type="protein sequence ID" value="MDQ7251087.1"/>
    <property type="molecule type" value="Genomic_DNA"/>
</dbReference>
<gene>
    <name evidence="1" type="ORF">Q8A70_25600</name>
</gene>
<name>A0ABU0YTP7_9PROT</name>
<dbReference type="RefSeq" id="WP_379961111.1">
    <property type="nucleotide sequence ID" value="NZ_JAUYVI010000009.1"/>
</dbReference>
<dbReference type="Proteomes" id="UP001230156">
    <property type="component" value="Unassembled WGS sequence"/>
</dbReference>
<evidence type="ECO:0000313" key="1">
    <source>
        <dbReference type="EMBL" id="MDQ7251087.1"/>
    </source>
</evidence>
<evidence type="ECO:0000313" key="2">
    <source>
        <dbReference type="Proteomes" id="UP001230156"/>
    </source>
</evidence>
<protein>
    <submittedName>
        <fullName evidence="1">Uncharacterized protein</fullName>
    </submittedName>
</protein>
<keyword evidence="2" id="KW-1185">Reference proteome</keyword>
<organism evidence="1 2">
    <name type="scientific">Dongia sedimenti</name>
    <dbReference type="NCBI Taxonomy" id="3064282"/>
    <lineage>
        <taxon>Bacteria</taxon>
        <taxon>Pseudomonadati</taxon>
        <taxon>Pseudomonadota</taxon>
        <taxon>Alphaproteobacteria</taxon>
        <taxon>Rhodospirillales</taxon>
        <taxon>Dongiaceae</taxon>
        <taxon>Dongia</taxon>
    </lineage>
</organism>
<proteinExistence type="predicted"/>
<accession>A0ABU0YTP7</accession>
<sequence length="202" mass="22413">MSGSLPYPQLLDTFLNGLRQTGREISVPAVFDAVRNLAYASNGQRRPEIVIETRSGSCTGKHILLRDLLRHLGETAEVELVEGDFAAGMPAVESMPIALQEQIRSAGVTDIHCYVVWRSRERELKLDATWPDSLRDMGFPVNDRWDGTGDTEIALTPVAIKGRPDDVIGKKESLLASLSEEQQARRRAFLALLTQWLAANED</sequence>
<comment type="caution">
    <text evidence="1">The sequence shown here is derived from an EMBL/GenBank/DDBJ whole genome shotgun (WGS) entry which is preliminary data.</text>
</comment>